<dbReference type="InterPro" id="IPR013332">
    <property type="entry name" value="KPR_N"/>
</dbReference>
<keyword evidence="5" id="KW-0472">Membrane</keyword>
<dbReference type="SUPFAM" id="SSF51735">
    <property type="entry name" value="NAD(P)-binding Rossmann-fold domains"/>
    <property type="match status" value="1"/>
</dbReference>
<dbReference type="GO" id="GO:0005737">
    <property type="term" value="C:cytoplasm"/>
    <property type="evidence" value="ECO:0007669"/>
    <property type="project" value="TreeGrafter"/>
</dbReference>
<dbReference type="STRING" id="1448308.A0A2T2NQB9"/>
<organism evidence="8 9">
    <name type="scientific">Corynespora cassiicola Philippines</name>
    <dbReference type="NCBI Taxonomy" id="1448308"/>
    <lineage>
        <taxon>Eukaryota</taxon>
        <taxon>Fungi</taxon>
        <taxon>Dikarya</taxon>
        <taxon>Ascomycota</taxon>
        <taxon>Pezizomycotina</taxon>
        <taxon>Dothideomycetes</taxon>
        <taxon>Pleosporomycetidae</taxon>
        <taxon>Pleosporales</taxon>
        <taxon>Corynesporascaceae</taxon>
        <taxon>Corynespora</taxon>
    </lineage>
</organism>
<evidence type="ECO:0000256" key="3">
    <source>
        <dbReference type="ARBA" id="ARBA00023002"/>
    </source>
</evidence>
<keyword evidence="3 4" id="KW-0560">Oxidoreductase</keyword>
<dbReference type="EC" id="1.1.1.169" evidence="4"/>
<dbReference type="Pfam" id="PF08546">
    <property type="entry name" value="ApbA_C"/>
    <property type="match status" value="1"/>
</dbReference>
<dbReference type="EMBL" id="KZ678134">
    <property type="protein sequence ID" value="PSN67580.1"/>
    <property type="molecule type" value="Genomic_DNA"/>
</dbReference>
<evidence type="ECO:0000256" key="5">
    <source>
        <dbReference type="SAM" id="Phobius"/>
    </source>
</evidence>
<dbReference type="NCBIfam" id="TIGR00745">
    <property type="entry name" value="apbA_panE"/>
    <property type="match status" value="1"/>
</dbReference>
<dbReference type="PANTHER" id="PTHR21708">
    <property type="entry name" value="PROBABLE 2-DEHYDROPANTOATE 2-REDUCTASE"/>
    <property type="match status" value="1"/>
</dbReference>
<dbReference type="InterPro" id="IPR008927">
    <property type="entry name" value="6-PGluconate_DH-like_C_sf"/>
</dbReference>
<dbReference type="GO" id="GO:0015940">
    <property type="term" value="P:pantothenate biosynthetic process"/>
    <property type="evidence" value="ECO:0007669"/>
    <property type="project" value="InterPro"/>
</dbReference>
<dbReference type="AlphaFoldDB" id="A0A2T2NQB9"/>
<evidence type="ECO:0000259" key="7">
    <source>
        <dbReference type="Pfam" id="PF08546"/>
    </source>
</evidence>
<dbReference type="FunFam" id="1.10.1040.10:FF:000017">
    <property type="entry name" value="2-dehydropantoate 2-reductase"/>
    <property type="match status" value="1"/>
</dbReference>
<name>A0A2T2NQB9_CORCC</name>
<protein>
    <recommendedName>
        <fullName evidence="4">2-dehydropantoate 2-reductase</fullName>
        <ecNumber evidence="4">1.1.1.169</ecNumber>
    </recommendedName>
    <alternativeName>
        <fullName evidence="4">Ketopantoate reductase</fullName>
    </alternativeName>
</protein>
<keyword evidence="5" id="KW-1133">Transmembrane helix</keyword>
<dbReference type="SUPFAM" id="SSF48179">
    <property type="entry name" value="6-phosphogluconate dehydrogenase C-terminal domain-like"/>
    <property type="match status" value="1"/>
</dbReference>
<dbReference type="InterPro" id="IPR036291">
    <property type="entry name" value="NAD(P)-bd_dom_sf"/>
</dbReference>
<feature type="domain" description="Ketopantoate reductase C-terminal" evidence="7">
    <location>
        <begin position="188"/>
        <end position="315"/>
    </location>
</feature>
<keyword evidence="2 4" id="KW-0521">NADP</keyword>
<gene>
    <name evidence="8" type="ORF">BS50DRAFT_572664</name>
</gene>
<keyword evidence="9" id="KW-1185">Reference proteome</keyword>
<evidence type="ECO:0000256" key="2">
    <source>
        <dbReference type="ARBA" id="ARBA00022857"/>
    </source>
</evidence>
<dbReference type="PANTHER" id="PTHR21708:SF30">
    <property type="entry name" value="2-DEHYDROPANTOATE 2-REDUCTASE-RELATED"/>
    <property type="match status" value="1"/>
</dbReference>
<sequence length="323" mass="35338">MGCENKPRILIFGTGSVGAIYAYVLLKVASVTAVCRSNYDVVKEKGFVLNSTLFGQNINFKPNVVRSCAEAAADDNPFDYILVCSKSFPGGTIPQIIAPAVTPGKTAIVLVQNGIGIEEEYRKAFPQNPIVSGVVYLPTAQRPAGVITHGEIAKLQLGSYPSSSSPEHAQALVNLLQAGETTAEFCEDVQYQRWFKLIVNVSWNPLCALARSTDVQLMVSSPTATDLVRAIMMEVRDIAKAYGHDITKEQVDFQLGRAEARIPTNNAVEPSMLQDVKEGRRMEVEAILGNTLKLAKEKEVECPRIEMLYVLTKALDLRLGEFN</sequence>
<evidence type="ECO:0000259" key="6">
    <source>
        <dbReference type="Pfam" id="PF02558"/>
    </source>
</evidence>
<evidence type="ECO:0000256" key="1">
    <source>
        <dbReference type="ARBA" id="ARBA00007870"/>
    </source>
</evidence>
<dbReference type="OrthoDB" id="3609at2759"/>
<comment type="catalytic activity">
    <reaction evidence="4">
        <text>(R)-pantoate + NADP(+) = 2-dehydropantoate + NADPH + H(+)</text>
        <dbReference type="Rhea" id="RHEA:16233"/>
        <dbReference type="ChEBI" id="CHEBI:11561"/>
        <dbReference type="ChEBI" id="CHEBI:15378"/>
        <dbReference type="ChEBI" id="CHEBI:15980"/>
        <dbReference type="ChEBI" id="CHEBI:57783"/>
        <dbReference type="ChEBI" id="CHEBI:58349"/>
        <dbReference type="EC" id="1.1.1.169"/>
    </reaction>
</comment>
<evidence type="ECO:0000313" key="9">
    <source>
        <dbReference type="Proteomes" id="UP000240883"/>
    </source>
</evidence>
<dbReference type="InterPro" id="IPR013328">
    <property type="entry name" value="6PGD_dom2"/>
</dbReference>
<dbReference type="Pfam" id="PF02558">
    <property type="entry name" value="ApbA"/>
    <property type="match status" value="1"/>
</dbReference>
<evidence type="ECO:0000256" key="4">
    <source>
        <dbReference type="RuleBase" id="RU362068"/>
    </source>
</evidence>
<dbReference type="Gene3D" id="1.10.1040.10">
    <property type="entry name" value="N-(1-d-carboxylethyl)-l-norvaline Dehydrogenase, domain 2"/>
    <property type="match status" value="1"/>
</dbReference>
<feature type="transmembrane region" description="Helical" evidence="5">
    <location>
        <begin position="9"/>
        <end position="26"/>
    </location>
</feature>
<evidence type="ECO:0000313" key="8">
    <source>
        <dbReference type="EMBL" id="PSN67580.1"/>
    </source>
</evidence>
<accession>A0A2T2NQB9</accession>
<proteinExistence type="inferred from homology"/>
<dbReference type="Gene3D" id="3.40.50.720">
    <property type="entry name" value="NAD(P)-binding Rossmann-like Domain"/>
    <property type="match status" value="1"/>
</dbReference>
<keyword evidence="5" id="KW-0812">Transmembrane</keyword>
<feature type="domain" description="Ketopantoate reductase N-terminal" evidence="6">
    <location>
        <begin position="9"/>
        <end position="161"/>
    </location>
</feature>
<dbReference type="Proteomes" id="UP000240883">
    <property type="component" value="Unassembled WGS sequence"/>
</dbReference>
<comment type="similarity">
    <text evidence="1 4">Belongs to the ketopantoate reductase family.</text>
</comment>
<comment type="function">
    <text evidence="4">Catalyzes the NADPH-dependent reduction of ketopantoate into pantoic acid.</text>
</comment>
<reference evidence="8 9" key="1">
    <citation type="journal article" date="2018" name="Front. Microbiol.">
        <title>Genome-Wide Analysis of Corynespora cassiicola Leaf Fall Disease Putative Effectors.</title>
        <authorList>
            <person name="Lopez D."/>
            <person name="Ribeiro S."/>
            <person name="Label P."/>
            <person name="Fumanal B."/>
            <person name="Venisse J.S."/>
            <person name="Kohler A."/>
            <person name="de Oliveira R.R."/>
            <person name="Labutti K."/>
            <person name="Lipzen A."/>
            <person name="Lail K."/>
            <person name="Bauer D."/>
            <person name="Ohm R.A."/>
            <person name="Barry K.W."/>
            <person name="Spatafora J."/>
            <person name="Grigoriev I.V."/>
            <person name="Martin F.M."/>
            <person name="Pujade-Renaud V."/>
        </authorList>
    </citation>
    <scope>NUCLEOTIDE SEQUENCE [LARGE SCALE GENOMIC DNA]</scope>
    <source>
        <strain evidence="8 9">Philippines</strain>
    </source>
</reference>
<dbReference type="InterPro" id="IPR051402">
    <property type="entry name" value="KPR-Related"/>
</dbReference>
<dbReference type="GO" id="GO:0008677">
    <property type="term" value="F:2-dehydropantoate 2-reductase activity"/>
    <property type="evidence" value="ECO:0007669"/>
    <property type="project" value="UniProtKB-EC"/>
</dbReference>
<dbReference type="InterPro" id="IPR003710">
    <property type="entry name" value="ApbA"/>
</dbReference>
<dbReference type="InterPro" id="IPR013752">
    <property type="entry name" value="KPA_reductase"/>
</dbReference>